<keyword evidence="4" id="KW-1185">Reference proteome</keyword>
<sequence>MFIPEKNDLAARKNCMDFFRDKGITSLYDIQPYTMRWADLQATKKRLARDAREILDKIDKNTPAERALDIENAFDGMMNLRYAIEEECDIRTEIGSREPREHELPPHIQNKRPIGSTITASAVDGGEIEGADTLFTALKPNERFKTWATAQDGGYSRYKGLSLGRYLRAMVTGPETELERRALSEGTDSAGGYTTPVELSAQLIDATRAASVCVRAGARTVPLTSDSNVIARVASDPVPAWRLEAGAVAESDPTFDAVTLAPKSLAVRMRISHELMQDSLNLETELPRVVAAVMAAELDRVCLLGSGSAPEPRGVANTSGIGTTAVGSALTSYGNLVTARTGILSANCGPLTAFVMHPRDEGTFTGLTATDDQPLMAPKAVAEIPWLTTTSIPTDGGSGSDESTIIAGNFNRLLIGIRQEIRVEVLKLGSWATNLQYDLIAHMRADVAVEQAGAFYTLTGVQG</sequence>
<evidence type="ECO:0000259" key="2">
    <source>
        <dbReference type="Pfam" id="PF05065"/>
    </source>
</evidence>
<proteinExistence type="predicted"/>
<evidence type="ECO:0000313" key="3">
    <source>
        <dbReference type="EMBL" id="MFC3613564.1"/>
    </source>
</evidence>
<comment type="caution">
    <text evidence="3">The sequence shown here is derived from an EMBL/GenBank/DDBJ whole genome shotgun (WGS) entry which is preliminary data.</text>
</comment>
<evidence type="ECO:0000313" key="4">
    <source>
        <dbReference type="Proteomes" id="UP001595629"/>
    </source>
</evidence>
<reference evidence="4" key="1">
    <citation type="journal article" date="2019" name="Int. J. Syst. Evol. Microbiol.">
        <title>The Global Catalogue of Microorganisms (GCM) 10K type strain sequencing project: providing services to taxonomists for standard genome sequencing and annotation.</title>
        <authorList>
            <consortium name="The Broad Institute Genomics Platform"/>
            <consortium name="The Broad Institute Genome Sequencing Center for Infectious Disease"/>
            <person name="Wu L."/>
            <person name="Ma J."/>
        </authorList>
    </citation>
    <scope>NUCLEOTIDE SEQUENCE [LARGE SCALE GENOMIC DNA]</scope>
    <source>
        <strain evidence="4">KCTC 42911</strain>
    </source>
</reference>
<dbReference type="InterPro" id="IPR054612">
    <property type="entry name" value="Phage_capsid-like_C"/>
</dbReference>
<evidence type="ECO:0000256" key="1">
    <source>
        <dbReference type="ARBA" id="ARBA00004328"/>
    </source>
</evidence>
<dbReference type="SUPFAM" id="SSF56563">
    <property type="entry name" value="Major capsid protein gp5"/>
    <property type="match status" value="1"/>
</dbReference>
<name>A0ABV7TFR3_9RHOB</name>
<dbReference type="Gene3D" id="3.30.2320.10">
    <property type="entry name" value="hypothetical protein PF0899 domain"/>
    <property type="match status" value="1"/>
</dbReference>
<gene>
    <name evidence="3" type="ORF">ACFORG_07305</name>
</gene>
<protein>
    <submittedName>
        <fullName evidence="3">Phage major capsid protein</fullName>
    </submittedName>
</protein>
<comment type="subcellular location">
    <subcellularLocation>
        <location evidence="1">Virion</location>
    </subcellularLocation>
</comment>
<dbReference type="NCBIfam" id="TIGR01554">
    <property type="entry name" value="major_cap_HK97"/>
    <property type="match status" value="1"/>
</dbReference>
<accession>A0ABV7TFR3</accession>
<dbReference type="EMBL" id="JBHRXI010000006">
    <property type="protein sequence ID" value="MFC3613564.1"/>
    <property type="molecule type" value="Genomic_DNA"/>
</dbReference>
<dbReference type="Proteomes" id="UP001595629">
    <property type="component" value="Unassembled WGS sequence"/>
</dbReference>
<organism evidence="3 4">
    <name type="scientific">Lutimaribacter marinistellae</name>
    <dbReference type="NCBI Taxonomy" id="1820329"/>
    <lineage>
        <taxon>Bacteria</taxon>
        <taxon>Pseudomonadati</taxon>
        <taxon>Pseudomonadota</taxon>
        <taxon>Alphaproteobacteria</taxon>
        <taxon>Rhodobacterales</taxon>
        <taxon>Roseobacteraceae</taxon>
        <taxon>Lutimaribacter</taxon>
    </lineage>
</organism>
<dbReference type="InterPro" id="IPR024455">
    <property type="entry name" value="Phage_capsid"/>
</dbReference>
<dbReference type="Gene3D" id="3.30.2400.10">
    <property type="entry name" value="Major capsid protein gp5"/>
    <property type="match status" value="1"/>
</dbReference>
<dbReference type="RefSeq" id="WP_386734750.1">
    <property type="nucleotide sequence ID" value="NZ_JBHRXI010000006.1"/>
</dbReference>
<dbReference type="Pfam" id="PF05065">
    <property type="entry name" value="Phage_capsid"/>
    <property type="match status" value="1"/>
</dbReference>
<feature type="domain" description="Phage capsid-like C-terminal" evidence="2">
    <location>
        <begin position="191"/>
        <end position="459"/>
    </location>
</feature>